<comment type="subcellular location">
    <subcellularLocation>
        <location evidence="2">Cytoplasm</location>
        <location evidence="2">P-body</location>
    </subcellularLocation>
    <subcellularLocation>
        <location evidence="1">Nucleus</location>
    </subcellularLocation>
</comment>
<feature type="region of interest" description="Disordered" evidence="7">
    <location>
        <begin position="1"/>
        <end position="45"/>
    </location>
</feature>
<dbReference type="GeneID" id="77728164"/>
<keyword evidence="10" id="KW-1185">Reference proteome</keyword>
<evidence type="ECO:0000256" key="7">
    <source>
        <dbReference type="SAM" id="MobiDB-lite"/>
    </source>
</evidence>
<feature type="compositionally biased region" description="Polar residues" evidence="7">
    <location>
        <begin position="81"/>
        <end position="91"/>
    </location>
</feature>
<comment type="similarity">
    <text evidence="3">Belongs to the PAT1 family.</text>
</comment>
<dbReference type="GO" id="GO:0005634">
    <property type="term" value="C:nucleus"/>
    <property type="evidence" value="ECO:0007669"/>
    <property type="project" value="UniProtKB-SubCell"/>
</dbReference>
<evidence type="ECO:0000256" key="2">
    <source>
        <dbReference type="ARBA" id="ARBA00004201"/>
    </source>
</evidence>
<dbReference type="GO" id="GO:0000290">
    <property type="term" value="P:deadenylation-dependent decapping of nuclear-transcribed mRNA"/>
    <property type="evidence" value="ECO:0007669"/>
    <property type="project" value="InterPro"/>
</dbReference>
<dbReference type="Pfam" id="PF09770">
    <property type="entry name" value="PAT1"/>
    <property type="match status" value="1"/>
</dbReference>
<dbReference type="GO" id="GO:0000932">
    <property type="term" value="C:P-body"/>
    <property type="evidence" value="ECO:0007669"/>
    <property type="project" value="UniProtKB-SubCell"/>
</dbReference>
<dbReference type="GO" id="GO:0033962">
    <property type="term" value="P:P-body assembly"/>
    <property type="evidence" value="ECO:0007669"/>
    <property type="project" value="TreeGrafter"/>
</dbReference>
<feature type="domain" description="mRNA decay factor PAT1" evidence="8">
    <location>
        <begin position="336"/>
        <end position="837"/>
    </location>
</feature>
<dbReference type="PANTHER" id="PTHR21551">
    <property type="entry name" value="TOPOISOMERASE II-ASSOCIATED PROTEIN PAT1"/>
    <property type="match status" value="1"/>
</dbReference>
<accession>A0AA38LU70</accession>
<reference evidence="9" key="1">
    <citation type="journal article" date="2022" name="G3 (Bethesda)">
        <title>High quality genome of the basidiomycete yeast Dioszegia hungarica PDD-24b-2 isolated from cloud water.</title>
        <authorList>
            <person name="Jarrige D."/>
            <person name="Haridas S."/>
            <person name="Bleykasten-Grosshans C."/>
            <person name="Joly M."/>
            <person name="Nadalig T."/>
            <person name="Sancelme M."/>
            <person name="Vuilleumier S."/>
            <person name="Grigoriev I.V."/>
            <person name="Amato P."/>
            <person name="Bringel F."/>
        </authorList>
    </citation>
    <scope>NUCLEOTIDE SEQUENCE</scope>
    <source>
        <strain evidence="9">PDD-24b-2</strain>
    </source>
</reference>
<dbReference type="EMBL" id="JAKWFO010000008">
    <property type="protein sequence ID" value="KAI9633541.1"/>
    <property type="molecule type" value="Genomic_DNA"/>
</dbReference>
<protein>
    <submittedName>
        <fullName evidence="9">Topoisomerase II-associated protein PAT1</fullName>
    </submittedName>
</protein>
<evidence type="ECO:0000313" key="9">
    <source>
        <dbReference type="EMBL" id="KAI9633541.1"/>
    </source>
</evidence>
<evidence type="ECO:0000313" key="10">
    <source>
        <dbReference type="Proteomes" id="UP001164286"/>
    </source>
</evidence>
<dbReference type="GO" id="GO:0003723">
    <property type="term" value="F:RNA binding"/>
    <property type="evidence" value="ECO:0007669"/>
    <property type="project" value="UniProtKB-KW"/>
</dbReference>
<evidence type="ECO:0000256" key="1">
    <source>
        <dbReference type="ARBA" id="ARBA00004123"/>
    </source>
</evidence>
<gene>
    <name evidence="9" type="ORF">MKK02DRAFT_34518</name>
</gene>
<feature type="compositionally biased region" description="Gly residues" evidence="7">
    <location>
        <begin position="24"/>
        <end position="35"/>
    </location>
</feature>
<comment type="caution">
    <text evidence="9">The sequence shown here is derived from an EMBL/GenBank/DDBJ whole genome shotgun (WGS) entry which is preliminary data.</text>
</comment>
<name>A0AA38LU70_9TREE</name>
<feature type="compositionally biased region" description="Basic and acidic residues" evidence="7">
    <location>
        <begin position="322"/>
        <end position="334"/>
    </location>
</feature>
<organism evidence="9 10">
    <name type="scientific">Dioszegia hungarica</name>
    <dbReference type="NCBI Taxonomy" id="4972"/>
    <lineage>
        <taxon>Eukaryota</taxon>
        <taxon>Fungi</taxon>
        <taxon>Dikarya</taxon>
        <taxon>Basidiomycota</taxon>
        <taxon>Agaricomycotina</taxon>
        <taxon>Tremellomycetes</taxon>
        <taxon>Tremellales</taxon>
        <taxon>Bulleribasidiaceae</taxon>
        <taxon>Dioszegia</taxon>
    </lineage>
</organism>
<dbReference type="RefSeq" id="XP_052943318.1">
    <property type="nucleotide sequence ID" value="XM_053088959.1"/>
</dbReference>
<dbReference type="PANTHER" id="PTHR21551:SF0">
    <property type="entry name" value="PROTEIN ASSOCIATED WITH TOPO II RELATED-1, ISOFORM A"/>
    <property type="match status" value="1"/>
</dbReference>
<evidence type="ECO:0000259" key="8">
    <source>
        <dbReference type="Pfam" id="PF09770"/>
    </source>
</evidence>
<keyword evidence="5" id="KW-0694">RNA-binding</keyword>
<feature type="region of interest" description="Disordered" evidence="7">
    <location>
        <begin position="70"/>
        <end position="214"/>
    </location>
</feature>
<sequence>MSGFFGFDTALPERQQPAQPQNQGFGGFAGLGGGNDQTAFSLGGAGEEEDLAVYNWGEQTGSLMEDGDLANDETFGDVGPMNNNFQFSSQPSAPPVSKPKTGRGPIASTQSRYKPKVAADPFAFSEDDFYSPRKAASKPIKPPAATPPLPRTHSSSKPQSVTAPAPPSSIESLWGNPVAPASTLWGASPASSTRPSGPAAQNAPATTSQPPPMGQIKTLAEIEEEMSRMALPDQPRQHQMLSMDEIEKQMMASMEAAPAPSAPPPLANVVQPTAPPARELTPPQINLAGSGYASQQALLDSMFPELGANVAPGATASFPGGEEDRPRQSPEEQARLHAMHERIKDKIESMSRYNHLMGNSDKDFITRIQLSQLATADPYASDFYAQVFSALRRRQEAQAQPGENPSVVQVTAGAAFGVSGPANRFGKMGAATMSKLNGQVKKLVENRLNHHKSNNAALQGALGKISRGGVAAPRPVLAVPTSGNRESRPTSILNDQSGIRRSALTKKQVLFALEELYDSVLELEQMRREMPPPTAMEEIDRWNDRCGMKVEEIWRRLMVMEPLDVSNPHPFISLMNPVKGQRLFPRLLRHLPHQQALTLLTLIIATYPQLDVVARAPPPPVSDTSLLTKADRMDRAKREVETDSFLHCVVPGLDILIQRCGLGLIAGLLGISAQRMEVWRVACTRPGVALFTALLSRAQSVLRPDPANPQSAPPPDAGEVDQWNKIYAYFLSILLPHLSDLFPSSLVQRNAFGPGAYLMTTNDTSDEMERRDAEVWGFTAALAVNAPEEEQANLVGALREKILHTVQSSRAPGVSAEARDRKLRNVNMFLHGLGLDASMIE</sequence>
<evidence type="ECO:0000256" key="6">
    <source>
        <dbReference type="ARBA" id="ARBA00023242"/>
    </source>
</evidence>
<dbReference type="InterPro" id="IPR039900">
    <property type="entry name" value="Pat1-like"/>
</dbReference>
<dbReference type="Proteomes" id="UP001164286">
    <property type="component" value="Unassembled WGS sequence"/>
</dbReference>
<keyword evidence="6" id="KW-0539">Nucleus</keyword>
<evidence type="ECO:0000256" key="5">
    <source>
        <dbReference type="ARBA" id="ARBA00022884"/>
    </source>
</evidence>
<evidence type="ECO:0000256" key="4">
    <source>
        <dbReference type="ARBA" id="ARBA00022490"/>
    </source>
</evidence>
<dbReference type="InterPro" id="IPR019167">
    <property type="entry name" value="PAT1_dom"/>
</dbReference>
<feature type="region of interest" description="Disordered" evidence="7">
    <location>
        <begin position="310"/>
        <end position="334"/>
    </location>
</feature>
<evidence type="ECO:0000256" key="3">
    <source>
        <dbReference type="ARBA" id="ARBA00009138"/>
    </source>
</evidence>
<feature type="compositionally biased region" description="Polar residues" evidence="7">
    <location>
        <begin position="152"/>
        <end position="162"/>
    </location>
</feature>
<feature type="compositionally biased region" description="Pro residues" evidence="7">
    <location>
        <begin position="140"/>
        <end position="150"/>
    </location>
</feature>
<proteinExistence type="inferred from homology"/>
<keyword evidence="4" id="KW-0963">Cytoplasm</keyword>
<dbReference type="AlphaFoldDB" id="A0AA38LU70"/>